<accession>A0A830BYV5</accession>
<keyword evidence="14" id="KW-1185">Reference proteome</keyword>
<dbReference type="InterPro" id="IPR027417">
    <property type="entry name" value="P-loop_NTPase"/>
</dbReference>
<feature type="domain" description="Helicase ATP-binding" evidence="10">
    <location>
        <begin position="58"/>
        <end position="253"/>
    </location>
</feature>
<keyword evidence="4 7" id="KW-0067">ATP-binding</keyword>
<keyword evidence="1 7" id="KW-0547">Nucleotide-binding</keyword>
<dbReference type="GO" id="GO:0003724">
    <property type="term" value="F:RNA helicase activity"/>
    <property type="evidence" value="ECO:0007669"/>
    <property type="project" value="UniProtKB-EC"/>
</dbReference>
<dbReference type="InterPro" id="IPR014001">
    <property type="entry name" value="Helicase_ATP-bd"/>
</dbReference>
<feature type="short sequence motif" description="Q motif" evidence="6">
    <location>
        <begin position="26"/>
        <end position="55"/>
    </location>
</feature>
<reference evidence="13" key="1">
    <citation type="submission" date="2020-07" db="EMBL/GenBank/DDBJ databases">
        <title>Ethylene signaling mediates host invasion by parasitic plants.</title>
        <authorList>
            <person name="Yoshida S."/>
        </authorList>
    </citation>
    <scope>NUCLEOTIDE SEQUENCE</scope>
    <source>
        <strain evidence="13">Okayama</strain>
    </source>
</reference>
<dbReference type="GO" id="GO:0003723">
    <property type="term" value="F:RNA binding"/>
    <property type="evidence" value="ECO:0007669"/>
    <property type="project" value="UniProtKB-UniRule"/>
</dbReference>
<comment type="function">
    <text evidence="8">RNA helicase.</text>
</comment>
<dbReference type="PROSITE" id="PS00039">
    <property type="entry name" value="DEAD_ATP_HELICASE"/>
    <property type="match status" value="1"/>
</dbReference>
<evidence type="ECO:0000313" key="13">
    <source>
        <dbReference type="EMBL" id="GFP87211.1"/>
    </source>
</evidence>
<dbReference type="CDD" id="cd17949">
    <property type="entry name" value="DEADc_DDX31"/>
    <property type="match status" value="1"/>
</dbReference>
<dbReference type="PROSITE" id="PS51195">
    <property type="entry name" value="Q_MOTIF"/>
    <property type="match status" value="1"/>
</dbReference>
<evidence type="ECO:0000256" key="8">
    <source>
        <dbReference type="RuleBase" id="RU365068"/>
    </source>
</evidence>
<feature type="domain" description="DEAD-box RNA helicase Q" evidence="12">
    <location>
        <begin position="26"/>
        <end position="55"/>
    </location>
</feature>
<dbReference type="InterPro" id="IPR000629">
    <property type="entry name" value="RNA-helicase_DEAD-box_CS"/>
</dbReference>
<dbReference type="Pfam" id="PF00271">
    <property type="entry name" value="Helicase_C"/>
    <property type="match status" value="1"/>
</dbReference>
<comment type="catalytic activity">
    <reaction evidence="8">
        <text>ATP + H2O = ADP + phosphate + H(+)</text>
        <dbReference type="Rhea" id="RHEA:13065"/>
        <dbReference type="ChEBI" id="CHEBI:15377"/>
        <dbReference type="ChEBI" id="CHEBI:15378"/>
        <dbReference type="ChEBI" id="CHEBI:30616"/>
        <dbReference type="ChEBI" id="CHEBI:43474"/>
        <dbReference type="ChEBI" id="CHEBI:456216"/>
        <dbReference type="EC" id="3.6.4.13"/>
    </reaction>
</comment>
<evidence type="ECO:0000256" key="3">
    <source>
        <dbReference type="ARBA" id="ARBA00022806"/>
    </source>
</evidence>
<comment type="caution">
    <text evidence="13">The sequence shown here is derived from an EMBL/GenBank/DDBJ whole genome shotgun (WGS) entry which is preliminary data.</text>
</comment>
<dbReference type="PROSITE" id="PS51192">
    <property type="entry name" value="HELICASE_ATP_BIND_1"/>
    <property type="match status" value="1"/>
</dbReference>
<dbReference type="Gene3D" id="3.40.50.300">
    <property type="entry name" value="P-loop containing nucleotide triphosphate hydrolases"/>
    <property type="match status" value="2"/>
</dbReference>
<dbReference type="EMBL" id="BMAC01000139">
    <property type="protein sequence ID" value="GFP87211.1"/>
    <property type="molecule type" value="Genomic_DNA"/>
</dbReference>
<dbReference type="InterPro" id="IPR014014">
    <property type="entry name" value="RNA_helicase_DEAD_Q_motif"/>
</dbReference>
<dbReference type="EC" id="3.6.4.13" evidence="8"/>
<dbReference type="GO" id="GO:0016787">
    <property type="term" value="F:hydrolase activity"/>
    <property type="evidence" value="ECO:0007669"/>
    <property type="project" value="UniProtKB-KW"/>
</dbReference>
<dbReference type="GO" id="GO:0005524">
    <property type="term" value="F:ATP binding"/>
    <property type="evidence" value="ECO:0007669"/>
    <property type="project" value="UniProtKB-UniRule"/>
</dbReference>
<feature type="compositionally biased region" description="Basic residues" evidence="9">
    <location>
        <begin position="568"/>
        <end position="590"/>
    </location>
</feature>
<dbReference type="InterPro" id="IPR025313">
    <property type="entry name" value="SPB4-like_CTE"/>
</dbReference>
<comment type="similarity">
    <text evidence="7">Belongs to the DEAD box helicase family.</text>
</comment>
<evidence type="ECO:0000256" key="4">
    <source>
        <dbReference type="ARBA" id="ARBA00022840"/>
    </source>
</evidence>
<dbReference type="SUPFAM" id="SSF52540">
    <property type="entry name" value="P-loop containing nucleoside triphosphate hydrolases"/>
    <property type="match status" value="2"/>
</dbReference>
<keyword evidence="5 8" id="KW-0694">RNA-binding</keyword>
<evidence type="ECO:0000259" key="11">
    <source>
        <dbReference type="PROSITE" id="PS51194"/>
    </source>
</evidence>
<organism evidence="13 14">
    <name type="scientific">Phtheirospermum japonicum</name>
    <dbReference type="NCBI Taxonomy" id="374723"/>
    <lineage>
        <taxon>Eukaryota</taxon>
        <taxon>Viridiplantae</taxon>
        <taxon>Streptophyta</taxon>
        <taxon>Embryophyta</taxon>
        <taxon>Tracheophyta</taxon>
        <taxon>Spermatophyta</taxon>
        <taxon>Magnoliopsida</taxon>
        <taxon>eudicotyledons</taxon>
        <taxon>Gunneridae</taxon>
        <taxon>Pentapetalae</taxon>
        <taxon>asterids</taxon>
        <taxon>lamiids</taxon>
        <taxon>Lamiales</taxon>
        <taxon>Orobanchaceae</taxon>
        <taxon>Orobanchaceae incertae sedis</taxon>
        <taxon>Phtheirospermum</taxon>
    </lineage>
</organism>
<dbReference type="InterPro" id="IPR001650">
    <property type="entry name" value="Helicase_C-like"/>
</dbReference>
<evidence type="ECO:0000256" key="6">
    <source>
        <dbReference type="PROSITE-ProRule" id="PRU00552"/>
    </source>
</evidence>
<dbReference type="OrthoDB" id="422663at2759"/>
<dbReference type="PANTHER" id="PTHR24031">
    <property type="entry name" value="RNA HELICASE"/>
    <property type="match status" value="1"/>
</dbReference>
<dbReference type="SMART" id="SM00490">
    <property type="entry name" value="HELICc"/>
    <property type="match status" value="1"/>
</dbReference>
<dbReference type="Proteomes" id="UP000653305">
    <property type="component" value="Unassembled WGS sequence"/>
</dbReference>
<dbReference type="PROSITE" id="PS51194">
    <property type="entry name" value="HELICASE_CTER"/>
    <property type="match status" value="1"/>
</dbReference>
<evidence type="ECO:0000256" key="5">
    <source>
        <dbReference type="ARBA" id="ARBA00022884"/>
    </source>
</evidence>
<dbReference type="Pfam" id="PF00270">
    <property type="entry name" value="DEAD"/>
    <property type="match status" value="1"/>
</dbReference>
<dbReference type="InterPro" id="IPR011545">
    <property type="entry name" value="DEAD/DEAH_box_helicase_dom"/>
</dbReference>
<proteinExistence type="inferred from homology"/>
<sequence>MEQNNKNNGRRMQSESNNSSEVFASCTFSSLGLHNTLCEQLKERLGFEVPTQVQAQTIPVVLSGRHVLVNAATGTGKTVAYLAPIIHLLQEYAQRVQRQDGTFALVLVPTRELCMQVYEILQKLLHRFHWIVPGYIMGGENRSKEKARLRKGVSILIATPGRLLDHLKNTSSFIHTNLRWIIFDEADRILELGFGKDIEEILNCLGTRKNNSVSKGGAAVNPEVQRQNLLLSATLNEKVNQLAKISLENPVMIGLDDKKNAKHKHFSHEPDVLNVEESRKMLPSNDEYKLPSQLVQKYIKVPCGSRLVILLSILKNLFDKEASQKVVVFFSTCDAVDFHYSLLSEFQWSSTPQSETEARHIFLGCKTLRLHGSMNHEDRKTTFQTFKTAKSGLLLSTDVSARGLDIPKVRCIIQYDSPGEATEYVHRVGRTARLGGTGDSILFLQPVEIDYLKDLEKHGVMLSEYPLQKLVSSFPLYGSKHHAKKFVSVEMHPWLVALQRALESFVSSELKIKKLANDAFSSWVRAYTAHRGELKQIFMVKKLHLGHVAKSFALKDQPSLVNKSIQRQIKKRKRDDKHSVKSKRRVISKS</sequence>
<keyword evidence="3 7" id="KW-0347">Helicase</keyword>
<evidence type="ECO:0000259" key="10">
    <source>
        <dbReference type="PROSITE" id="PS51192"/>
    </source>
</evidence>
<feature type="domain" description="Helicase C-terminal" evidence="11">
    <location>
        <begin position="313"/>
        <end position="482"/>
    </location>
</feature>
<evidence type="ECO:0000256" key="7">
    <source>
        <dbReference type="RuleBase" id="RU000492"/>
    </source>
</evidence>
<evidence type="ECO:0000256" key="1">
    <source>
        <dbReference type="ARBA" id="ARBA00022741"/>
    </source>
</evidence>
<keyword evidence="2 7" id="KW-0378">Hydrolase</keyword>
<protein>
    <recommendedName>
        <fullName evidence="8">ATP-dependent RNA helicase</fullName>
        <ecNumber evidence="8">3.6.4.13</ecNumber>
    </recommendedName>
</protein>
<dbReference type="SMART" id="SM00487">
    <property type="entry name" value="DEXDc"/>
    <property type="match status" value="1"/>
</dbReference>
<dbReference type="CDD" id="cd18787">
    <property type="entry name" value="SF2_C_DEAD"/>
    <property type="match status" value="1"/>
</dbReference>
<feature type="region of interest" description="Disordered" evidence="9">
    <location>
        <begin position="567"/>
        <end position="590"/>
    </location>
</feature>
<dbReference type="SMART" id="SM01178">
    <property type="entry name" value="DUF4217"/>
    <property type="match status" value="1"/>
</dbReference>
<comment type="domain">
    <text evidence="8">The Q motif is unique to and characteristic of the DEAD box family of RNA helicases and controls ATP binding and hydrolysis.</text>
</comment>
<evidence type="ECO:0000256" key="2">
    <source>
        <dbReference type="ARBA" id="ARBA00022801"/>
    </source>
</evidence>
<dbReference type="Pfam" id="PF13959">
    <property type="entry name" value="CTE_SPB4"/>
    <property type="match status" value="1"/>
</dbReference>
<evidence type="ECO:0000313" key="14">
    <source>
        <dbReference type="Proteomes" id="UP000653305"/>
    </source>
</evidence>
<evidence type="ECO:0000259" key="12">
    <source>
        <dbReference type="PROSITE" id="PS51195"/>
    </source>
</evidence>
<dbReference type="AlphaFoldDB" id="A0A830BYV5"/>
<name>A0A830BYV5_9LAMI</name>
<evidence type="ECO:0000256" key="9">
    <source>
        <dbReference type="SAM" id="MobiDB-lite"/>
    </source>
</evidence>
<gene>
    <name evidence="13" type="ORF">PHJA_000864800</name>
</gene>